<reference evidence="2 3" key="1">
    <citation type="submission" date="2024-03" db="EMBL/GenBank/DDBJ databases">
        <title>Human intestinal bacterial collection.</title>
        <authorList>
            <person name="Pauvert C."/>
            <person name="Hitch T.C.A."/>
            <person name="Clavel T."/>
        </authorList>
    </citation>
    <scope>NUCLEOTIDE SEQUENCE [LARGE SCALE GENOMIC DNA]</scope>
    <source>
        <strain evidence="2 3">CLA-JM-H44</strain>
    </source>
</reference>
<gene>
    <name evidence="2" type="ORF">WMO26_08905</name>
</gene>
<dbReference type="EMBL" id="JBBMFD010000014">
    <property type="protein sequence ID" value="MEQ2440942.1"/>
    <property type="molecule type" value="Genomic_DNA"/>
</dbReference>
<evidence type="ECO:0000313" key="3">
    <source>
        <dbReference type="Proteomes" id="UP001489509"/>
    </source>
</evidence>
<name>A0ABV1E2U5_9FIRM</name>
<dbReference type="SUPFAM" id="SSF47413">
    <property type="entry name" value="lambda repressor-like DNA-binding domains"/>
    <property type="match status" value="1"/>
</dbReference>
<sequence length="117" mass="13732">MNQNLAGRMGKRIRLKRELLHLTREQVAEELGISSRFYSYIELGQKGMSVETLYRICALLELDADYVLFGERGAHEQTPVAYLFEECPEEKRGYVEEILKNLLLALRRPDEKKERKE</sequence>
<dbReference type="CDD" id="cd00093">
    <property type="entry name" value="HTH_XRE"/>
    <property type="match status" value="1"/>
</dbReference>
<evidence type="ECO:0000313" key="2">
    <source>
        <dbReference type="EMBL" id="MEQ2440942.1"/>
    </source>
</evidence>
<dbReference type="RefSeq" id="WP_349219746.1">
    <property type="nucleotide sequence ID" value="NZ_JBBMFD010000014.1"/>
</dbReference>
<evidence type="ECO:0000259" key="1">
    <source>
        <dbReference type="PROSITE" id="PS50943"/>
    </source>
</evidence>
<dbReference type="PROSITE" id="PS50943">
    <property type="entry name" value="HTH_CROC1"/>
    <property type="match status" value="1"/>
</dbReference>
<keyword evidence="3" id="KW-1185">Reference proteome</keyword>
<feature type="domain" description="HTH cro/C1-type" evidence="1">
    <location>
        <begin position="13"/>
        <end position="67"/>
    </location>
</feature>
<accession>A0ABV1E2U5</accession>
<dbReference type="Pfam" id="PF12844">
    <property type="entry name" value="HTH_19"/>
    <property type="match status" value="1"/>
</dbReference>
<dbReference type="InterPro" id="IPR001387">
    <property type="entry name" value="Cro/C1-type_HTH"/>
</dbReference>
<dbReference type="Proteomes" id="UP001489509">
    <property type="component" value="Unassembled WGS sequence"/>
</dbReference>
<dbReference type="Gene3D" id="1.10.260.40">
    <property type="entry name" value="lambda repressor-like DNA-binding domains"/>
    <property type="match status" value="1"/>
</dbReference>
<comment type="caution">
    <text evidence="2">The sequence shown here is derived from an EMBL/GenBank/DDBJ whole genome shotgun (WGS) entry which is preliminary data.</text>
</comment>
<organism evidence="2 3">
    <name type="scientific">Solibaculum intestinale</name>
    <dbReference type="NCBI Taxonomy" id="3133165"/>
    <lineage>
        <taxon>Bacteria</taxon>
        <taxon>Bacillati</taxon>
        <taxon>Bacillota</taxon>
        <taxon>Clostridia</taxon>
        <taxon>Eubacteriales</taxon>
        <taxon>Oscillospiraceae</taxon>
        <taxon>Solibaculum</taxon>
    </lineage>
</organism>
<protein>
    <submittedName>
        <fullName evidence="2">Helix-turn-helix transcriptional regulator</fullName>
    </submittedName>
</protein>
<dbReference type="InterPro" id="IPR010982">
    <property type="entry name" value="Lambda_DNA-bd_dom_sf"/>
</dbReference>
<proteinExistence type="predicted"/>
<dbReference type="SMART" id="SM00530">
    <property type="entry name" value="HTH_XRE"/>
    <property type="match status" value="1"/>
</dbReference>